<feature type="transmembrane region" description="Helical" evidence="2">
    <location>
        <begin position="261"/>
        <end position="282"/>
    </location>
</feature>
<evidence type="ECO:0000256" key="2">
    <source>
        <dbReference type="SAM" id="Phobius"/>
    </source>
</evidence>
<dbReference type="EMBL" id="CAJMWQ010000049">
    <property type="protein sequence ID" value="CAE6335248.1"/>
    <property type="molecule type" value="Genomic_DNA"/>
</dbReference>
<evidence type="ECO:0000259" key="3">
    <source>
        <dbReference type="Pfam" id="PF01243"/>
    </source>
</evidence>
<proteinExistence type="predicted"/>
<dbReference type="Proteomes" id="UP000663826">
    <property type="component" value="Unassembled WGS sequence"/>
</dbReference>
<protein>
    <recommendedName>
        <fullName evidence="3">Pyridoxamine 5'-phosphate oxidase N-terminal domain-containing protein</fullName>
    </recommendedName>
</protein>
<dbReference type="Gene3D" id="2.30.110.10">
    <property type="entry name" value="Electron Transport, Fmn-binding Protein, Chain A"/>
    <property type="match status" value="1"/>
</dbReference>
<comment type="caution">
    <text evidence="4">The sequence shown here is derived from an EMBL/GenBank/DDBJ whole genome shotgun (WGS) entry which is preliminary data.</text>
</comment>
<dbReference type="SUPFAM" id="SSF50475">
    <property type="entry name" value="FMN-binding split barrel"/>
    <property type="match status" value="1"/>
</dbReference>
<keyword evidence="2" id="KW-0812">Transmembrane</keyword>
<dbReference type="AlphaFoldDB" id="A0A8H2W5V8"/>
<organism evidence="4 5">
    <name type="scientific">Rhizoctonia solani</name>
    <dbReference type="NCBI Taxonomy" id="456999"/>
    <lineage>
        <taxon>Eukaryota</taxon>
        <taxon>Fungi</taxon>
        <taxon>Dikarya</taxon>
        <taxon>Basidiomycota</taxon>
        <taxon>Agaricomycotina</taxon>
        <taxon>Agaricomycetes</taxon>
        <taxon>Cantharellales</taxon>
        <taxon>Ceratobasidiaceae</taxon>
        <taxon>Rhizoctonia</taxon>
    </lineage>
</organism>
<feature type="compositionally biased region" description="Basic and acidic residues" evidence="1">
    <location>
        <begin position="185"/>
        <end position="195"/>
    </location>
</feature>
<evidence type="ECO:0000313" key="4">
    <source>
        <dbReference type="EMBL" id="CAE6335248.1"/>
    </source>
</evidence>
<gene>
    <name evidence="4" type="ORF">RDB_LOCUS1023</name>
</gene>
<feature type="region of interest" description="Disordered" evidence="1">
    <location>
        <begin position="171"/>
        <end position="195"/>
    </location>
</feature>
<feature type="domain" description="Pyridoxamine 5'-phosphate oxidase N-terminal" evidence="3">
    <location>
        <begin position="14"/>
        <end position="131"/>
    </location>
</feature>
<keyword evidence="2" id="KW-1133">Transmembrane helix</keyword>
<name>A0A8H2W5V8_9AGAM</name>
<reference evidence="4" key="1">
    <citation type="submission" date="2021-01" db="EMBL/GenBank/DDBJ databases">
        <authorList>
            <person name="Kaushik A."/>
        </authorList>
    </citation>
    <scope>NUCLEOTIDE SEQUENCE</scope>
    <source>
        <strain evidence="4">AG1-1B</strain>
    </source>
</reference>
<dbReference type="InterPro" id="IPR011576">
    <property type="entry name" value="Pyridox_Oxase_N"/>
</dbReference>
<dbReference type="PANTHER" id="PTHR39336:SF3">
    <property type="entry name" value="PYRIDOXAMINE PHOSPHATE OXIDASE"/>
    <property type="match status" value="1"/>
</dbReference>
<sequence length="286" mass="31511">MGKFFDTIPDDLIPWIQEQKCFWVATAPLSESGHINISPKGVQGTFKIIDNKTFFYQDLTGSGVETAAHLRENQRITVLFNAFDGPPQVVRLFGKGNVHELGSPRYNELIPPEERISGSRAAIVVDVHKVGMSRGSSVPLYQPVGERTKLHEISGPLEEADQKFANEREGFEATSPVSHLTFIPSKDDPSKDDRASKGIKDYWSKHNIRSIDGLPGMVYTRKLAGLPPDAVKEDRKSFHEEKFDKGTVHKLGDGVHQIAEAIGGGGFVAGVAIGVALSWSWARIHK</sequence>
<evidence type="ECO:0000313" key="5">
    <source>
        <dbReference type="Proteomes" id="UP000663826"/>
    </source>
</evidence>
<accession>A0A8H2W5V8</accession>
<dbReference type="Pfam" id="PF01243">
    <property type="entry name" value="PNPOx_N"/>
    <property type="match status" value="1"/>
</dbReference>
<keyword evidence="2" id="KW-0472">Membrane</keyword>
<dbReference type="InterPro" id="IPR012349">
    <property type="entry name" value="Split_barrel_FMN-bd"/>
</dbReference>
<dbReference type="PANTHER" id="PTHR39336">
    <property type="entry name" value="PYRIDOXAMINE PHOSPHATE OXIDASE FAMILY PROTEIN (AFU_ORTHOLOGUE AFUA_6G11440)"/>
    <property type="match status" value="1"/>
</dbReference>
<evidence type="ECO:0000256" key="1">
    <source>
        <dbReference type="SAM" id="MobiDB-lite"/>
    </source>
</evidence>